<reference evidence="3" key="1">
    <citation type="journal article" date="2020" name="New Phytol.">
        <title>Comparative genomics reveals dynamic genome evolution in host specialist ectomycorrhizal fungi.</title>
        <authorList>
            <person name="Lofgren L.A."/>
            <person name="Nguyen N.H."/>
            <person name="Vilgalys R."/>
            <person name="Ruytinx J."/>
            <person name="Liao H.L."/>
            <person name="Branco S."/>
            <person name="Kuo A."/>
            <person name="LaButti K."/>
            <person name="Lipzen A."/>
            <person name="Andreopoulos W."/>
            <person name="Pangilinan J."/>
            <person name="Riley R."/>
            <person name="Hundley H."/>
            <person name="Na H."/>
            <person name="Barry K."/>
            <person name="Grigoriev I.V."/>
            <person name="Stajich J.E."/>
            <person name="Kennedy P.G."/>
        </authorList>
    </citation>
    <scope>NUCLEOTIDE SEQUENCE</scope>
    <source>
        <strain evidence="3">FC423</strain>
    </source>
</reference>
<evidence type="ECO:0000256" key="2">
    <source>
        <dbReference type="SAM" id="Phobius"/>
    </source>
</evidence>
<proteinExistence type="predicted"/>
<protein>
    <submittedName>
        <fullName evidence="3">Uncharacterized protein</fullName>
    </submittedName>
</protein>
<gene>
    <name evidence="3" type="ORF">F5147DRAFT_693427</name>
</gene>
<feature type="transmembrane region" description="Helical" evidence="2">
    <location>
        <begin position="494"/>
        <end position="524"/>
    </location>
</feature>
<keyword evidence="2" id="KW-0472">Membrane</keyword>
<dbReference type="EMBL" id="JABBWM010000025">
    <property type="protein sequence ID" value="KAG2108945.1"/>
    <property type="molecule type" value="Genomic_DNA"/>
</dbReference>
<comment type="caution">
    <text evidence="3">The sequence shown here is derived from an EMBL/GenBank/DDBJ whole genome shotgun (WGS) entry which is preliminary data.</text>
</comment>
<keyword evidence="4" id="KW-1185">Reference proteome</keyword>
<sequence length="532" mass="59495">MIRRHKNTPKQQAGTELTGEAQKTGGPLSPRAAPITAQYQHFIPRFILRRFQVGPVKSKTERQKEFRRTGVDPEYVHYYDIATGSLDIRPIGKVYGVPNIYQDVRNTYDINKVEEKLADLERDAASIITDLHKALPQGTFTLKRRSLEFLRKFLFIMHYRNASYSGTYFQADHPDNASSRQWIESFMKAKSIHSAVGVWLHFLEYYLDSSHSDIMQDAAKVVEKYGEERLQNMLTESHIPPDLEHFPAYTYHTHANNYFFSIWEAAEGEEFILTQEAFGLWEGLADGQPDLHRIFIVSPRIALILCNTVLRPEMTAIAFLMGVSLRSSLLNVDPAPPTPIYASGPIARADRKSATSLARYRSSQTAANDSFVFKIAKLSRRQTSELNSVLLVNVKPTGSLTFLSRGSMLRTARAFRSFPANFIAGKLLIPLIAQLTDTMETEVSPLRQSPVAVFDQDIDAPTLVTPTPVAPTLVDQSPAAVLNQDVDAPTLVGIVLYGLFSGLASLVYFAIHGIFIALVLYLGIAKLVSLVT</sequence>
<dbReference type="GeneID" id="64699505"/>
<evidence type="ECO:0000313" key="3">
    <source>
        <dbReference type="EMBL" id="KAG2108945.1"/>
    </source>
</evidence>
<accession>A0A9P7JUR5</accession>
<evidence type="ECO:0000256" key="1">
    <source>
        <dbReference type="SAM" id="MobiDB-lite"/>
    </source>
</evidence>
<keyword evidence="2" id="KW-1133">Transmembrane helix</keyword>
<dbReference type="OrthoDB" id="5340163at2759"/>
<organism evidence="3 4">
    <name type="scientific">Suillus discolor</name>
    <dbReference type="NCBI Taxonomy" id="1912936"/>
    <lineage>
        <taxon>Eukaryota</taxon>
        <taxon>Fungi</taxon>
        <taxon>Dikarya</taxon>
        <taxon>Basidiomycota</taxon>
        <taxon>Agaricomycotina</taxon>
        <taxon>Agaricomycetes</taxon>
        <taxon>Agaricomycetidae</taxon>
        <taxon>Boletales</taxon>
        <taxon>Suillineae</taxon>
        <taxon>Suillaceae</taxon>
        <taxon>Suillus</taxon>
    </lineage>
</organism>
<dbReference type="Proteomes" id="UP000823399">
    <property type="component" value="Unassembled WGS sequence"/>
</dbReference>
<dbReference type="RefSeq" id="XP_041293188.1">
    <property type="nucleotide sequence ID" value="XM_041437246.1"/>
</dbReference>
<dbReference type="AlphaFoldDB" id="A0A9P7JUR5"/>
<evidence type="ECO:0000313" key="4">
    <source>
        <dbReference type="Proteomes" id="UP000823399"/>
    </source>
</evidence>
<feature type="region of interest" description="Disordered" evidence="1">
    <location>
        <begin position="1"/>
        <end position="31"/>
    </location>
</feature>
<name>A0A9P7JUR5_9AGAM</name>
<dbReference type="InterPro" id="IPR025332">
    <property type="entry name" value="DUF4238"/>
</dbReference>
<keyword evidence="2" id="KW-0812">Transmembrane</keyword>
<dbReference type="Pfam" id="PF14022">
    <property type="entry name" value="DUF4238"/>
    <property type="match status" value="1"/>
</dbReference>